<organism evidence="2 3">
    <name type="scientific">Antiquaquibacter oligotrophicus</name>
    <dbReference type="NCBI Taxonomy" id="2880260"/>
    <lineage>
        <taxon>Bacteria</taxon>
        <taxon>Bacillati</taxon>
        <taxon>Actinomycetota</taxon>
        <taxon>Actinomycetes</taxon>
        <taxon>Micrococcales</taxon>
        <taxon>Microbacteriaceae</taxon>
        <taxon>Antiquaquibacter</taxon>
    </lineage>
</organism>
<protein>
    <submittedName>
        <fullName evidence="2">High-affinity Fe2+/Pb2+ permease</fullName>
    </submittedName>
</protein>
<proteinExistence type="predicted"/>
<sequence>MSETSNDPTRIREQPSLTSSTGTIWLIVGGLLSVVSIVVLSLLTSLEGAALIGVAIVVALYAAIVVTRFVVPVGRRRLAIMAACMLAIAAVSLIFVGVIAATEWEPLGT</sequence>
<keyword evidence="1" id="KW-0812">Transmembrane</keyword>
<feature type="transmembrane region" description="Helical" evidence="1">
    <location>
        <begin position="49"/>
        <end position="71"/>
    </location>
</feature>
<accession>A0ABT6KP52</accession>
<dbReference type="Proteomes" id="UP001160142">
    <property type="component" value="Unassembled WGS sequence"/>
</dbReference>
<dbReference type="RefSeq" id="WP_322133947.1">
    <property type="nucleotide sequence ID" value="NZ_CP085036.1"/>
</dbReference>
<evidence type="ECO:0000313" key="2">
    <source>
        <dbReference type="EMBL" id="MDH6181639.1"/>
    </source>
</evidence>
<name>A0ABT6KP52_9MICO</name>
<feature type="transmembrane region" description="Helical" evidence="1">
    <location>
        <begin position="21"/>
        <end position="43"/>
    </location>
</feature>
<comment type="caution">
    <text evidence="2">The sequence shown here is derived from an EMBL/GenBank/DDBJ whole genome shotgun (WGS) entry which is preliminary data.</text>
</comment>
<keyword evidence="1" id="KW-0472">Membrane</keyword>
<gene>
    <name evidence="2" type="ORF">M2152_001821</name>
</gene>
<keyword evidence="1" id="KW-1133">Transmembrane helix</keyword>
<reference evidence="2 3" key="1">
    <citation type="submission" date="2023-04" db="EMBL/GenBank/DDBJ databases">
        <title>Genome Encyclopedia of Bacteria and Archaea VI: Functional Genomics of Type Strains.</title>
        <authorList>
            <person name="Whitman W."/>
        </authorList>
    </citation>
    <scope>NUCLEOTIDE SEQUENCE [LARGE SCALE GENOMIC DNA]</scope>
    <source>
        <strain evidence="2 3">SG_E_30_P1</strain>
    </source>
</reference>
<evidence type="ECO:0000313" key="3">
    <source>
        <dbReference type="Proteomes" id="UP001160142"/>
    </source>
</evidence>
<keyword evidence="3" id="KW-1185">Reference proteome</keyword>
<feature type="transmembrane region" description="Helical" evidence="1">
    <location>
        <begin position="78"/>
        <end position="101"/>
    </location>
</feature>
<evidence type="ECO:0000256" key="1">
    <source>
        <dbReference type="SAM" id="Phobius"/>
    </source>
</evidence>
<dbReference type="EMBL" id="JARXVQ010000001">
    <property type="protein sequence ID" value="MDH6181639.1"/>
    <property type="molecule type" value="Genomic_DNA"/>
</dbReference>